<gene>
    <name evidence="1" type="ORF">M6B38_328860</name>
</gene>
<reference evidence="1" key="1">
    <citation type="journal article" date="2023" name="GigaByte">
        <title>Genome assembly of the bearded iris, Iris pallida Lam.</title>
        <authorList>
            <person name="Bruccoleri R.E."/>
            <person name="Oakeley E.J."/>
            <person name="Faust A.M.E."/>
            <person name="Altorfer M."/>
            <person name="Dessus-Babus S."/>
            <person name="Burckhardt D."/>
            <person name="Oertli M."/>
            <person name="Naumann U."/>
            <person name="Petersen F."/>
            <person name="Wong J."/>
        </authorList>
    </citation>
    <scope>NUCLEOTIDE SEQUENCE</scope>
    <source>
        <strain evidence="1">GSM-AAB239-AS_SAM_17_03QT</strain>
    </source>
</reference>
<keyword evidence="2" id="KW-1185">Reference proteome</keyword>
<name>A0AAX6H5X5_IRIPA</name>
<dbReference type="Proteomes" id="UP001140949">
    <property type="component" value="Unassembled WGS sequence"/>
</dbReference>
<evidence type="ECO:0000313" key="2">
    <source>
        <dbReference type="Proteomes" id="UP001140949"/>
    </source>
</evidence>
<dbReference type="EMBL" id="JANAVB010012598">
    <property type="protein sequence ID" value="KAJ6836038.1"/>
    <property type="molecule type" value="Genomic_DNA"/>
</dbReference>
<dbReference type="AlphaFoldDB" id="A0AAX6H5X5"/>
<evidence type="ECO:0008006" key="3">
    <source>
        <dbReference type="Google" id="ProtNLM"/>
    </source>
</evidence>
<accession>A0AAX6H5X5</accession>
<comment type="caution">
    <text evidence="1">The sequence shown here is derived from an EMBL/GenBank/DDBJ whole genome shotgun (WGS) entry which is preliminary data.</text>
</comment>
<reference evidence="1" key="2">
    <citation type="submission" date="2023-04" db="EMBL/GenBank/DDBJ databases">
        <authorList>
            <person name="Bruccoleri R.E."/>
            <person name="Oakeley E.J."/>
            <person name="Faust A.-M."/>
            <person name="Dessus-Babus S."/>
            <person name="Altorfer M."/>
            <person name="Burckhardt D."/>
            <person name="Oertli M."/>
            <person name="Naumann U."/>
            <person name="Petersen F."/>
            <person name="Wong J."/>
        </authorList>
    </citation>
    <scope>NUCLEOTIDE SEQUENCE</scope>
    <source>
        <strain evidence="1">GSM-AAB239-AS_SAM_17_03QT</strain>
        <tissue evidence="1">Leaf</tissue>
    </source>
</reference>
<proteinExistence type="predicted"/>
<organism evidence="1 2">
    <name type="scientific">Iris pallida</name>
    <name type="common">Sweet iris</name>
    <dbReference type="NCBI Taxonomy" id="29817"/>
    <lineage>
        <taxon>Eukaryota</taxon>
        <taxon>Viridiplantae</taxon>
        <taxon>Streptophyta</taxon>
        <taxon>Embryophyta</taxon>
        <taxon>Tracheophyta</taxon>
        <taxon>Spermatophyta</taxon>
        <taxon>Magnoliopsida</taxon>
        <taxon>Liliopsida</taxon>
        <taxon>Asparagales</taxon>
        <taxon>Iridaceae</taxon>
        <taxon>Iridoideae</taxon>
        <taxon>Irideae</taxon>
        <taxon>Iris</taxon>
    </lineage>
</organism>
<protein>
    <recommendedName>
        <fullName evidence="3">Ycf1</fullName>
    </recommendedName>
</protein>
<evidence type="ECO:0000313" key="1">
    <source>
        <dbReference type="EMBL" id="KAJ6836038.1"/>
    </source>
</evidence>
<sequence length="69" mass="8593">MFWINKIHDLLPKHSREFKDKKNPFYGESFLNSNFFIDNYLTSIDELSFEYEQEIDKKKERKIFAIWIR</sequence>